<dbReference type="STRING" id="521003.COLINT_02128"/>
<evidence type="ECO:0000313" key="1">
    <source>
        <dbReference type="EMBL" id="EEP45081.1"/>
    </source>
</evidence>
<evidence type="ECO:0000313" key="2">
    <source>
        <dbReference type="Proteomes" id="UP000003295"/>
    </source>
</evidence>
<dbReference type="HOGENOM" id="CLU_3232205_0_0_11"/>
<dbReference type="EMBL" id="ABXH02000003">
    <property type="protein sequence ID" value="EEP45081.1"/>
    <property type="molecule type" value="Genomic_DNA"/>
</dbReference>
<proteinExistence type="predicted"/>
<gene>
    <name evidence="1" type="ORF">COLINT_02128</name>
</gene>
<sequence length="43" mass="4948">MNKNILNIAYFRTCSAYWEVAGLGFCTGNQYAVPEKIYSEFFS</sequence>
<dbReference type="Proteomes" id="UP000003295">
    <property type="component" value="Unassembled WGS sequence"/>
</dbReference>
<accession>C4F7W3</accession>
<organism evidence="1 2">
    <name type="scientific">Collinsella intestinalis DSM 13280</name>
    <dbReference type="NCBI Taxonomy" id="521003"/>
    <lineage>
        <taxon>Bacteria</taxon>
        <taxon>Bacillati</taxon>
        <taxon>Actinomycetota</taxon>
        <taxon>Coriobacteriia</taxon>
        <taxon>Coriobacteriales</taxon>
        <taxon>Coriobacteriaceae</taxon>
        <taxon>Collinsella</taxon>
    </lineage>
</organism>
<dbReference type="AlphaFoldDB" id="C4F7W3"/>
<reference evidence="1 2" key="1">
    <citation type="submission" date="2009-04" db="EMBL/GenBank/DDBJ databases">
        <authorList>
            <person name="Weinstock G."/>
            <person name="Sodergren E."/>
            <person name="Clifton S."/>
            <person name="Fulton L."/>
            <person name="Fulton B."/>
            <person name="Courtney L."/>
            <person name="Fronick C."/>
            <person name="Harrison M."/>
            <person name="Strong C."/>
            <person name="Farmer C."/>
            <person name="Delahaunty K."/>
            <person name="Markovic C."/>
            <person name="Hall O."/>
            <person name="Minx P."/>
            <person name="Tomlinson C."/>
            <person name="Mitreva M."/>
            <person name="Nelson J."/>
            <person name="Hou S."/>
            <person name="Wollam A."/>
            <person name="Pepin K.H."/>
            <person name="Johnson M."/>
            <person name="Bhonagiri V."/>
            <person name="Nash W.E."/>
            <person name="Warren W."/>
            <person name="Chinwalla A."/>
            <person name="Mardis E.R."/>
            <person name="Wilson R.K."/>
        </authorList>
    </citation>
    <scope>NUCLEOTIDE SEQUENCE [LARGE SCALE GENOMIC DNA]</scope>
    <source>
        <strain evidence="1 2">DSM 13280</strain>
    </source>
</reference>
<comment type="caution">
    <text evidence="1">The sequence shown here is derived from an EMBL/GenBank/DDBJ whole genome shotgun (WGS) entry which is preliminary data.</text>
</comment>
<protein>
    <submittedName>
        <fullName evidence="1">Uncharacterized protein</fullName>
    </submittedName>
</protein>
<name>C4F7W3_9ACTN</name>